<reference evidence="1" key="1">
    <citation type="submission" date="2023-07" db="EMBL/GenBank/DDBJ databases">
        <authorList>
            <consortium name="AG Swart"/>
            <person name="Singh M."/>
            <person name="Singh A."/>
            <person name="Seah K."/>
            <person name="Emmerich C."/>
        </authorList>
    </citation>
    <scope>NUCLEOTIDE SEQUENCE</scope>
    <source>
        <strain evidence="1">DP1</strain>
    </source>
</reference>
<evidence type="ECO:0000313" key="1">
    <source>
        <dbReference type="EMBL" id="CAI2370246.1"/>
    </source>
</evidence>
<name>A0AAD1UM03_EUPCR</name>
<comment type="caution">
    <text evidence="1">The sequence shown here is derived from an EMBL/GenBank/DDBJ whole genome shotgun (WGS) entry which is preliminary data.</text>
</comment>
<keyword evidence="2" id="KW-1185">Reference proteome</keyword>
<gene>
    <name evidence="1" type="ORF">ECRASSUSDP1_LOCUS11555</name>
</gene>
<evidence type="ECO:0000313" key="2">
    <source>
        <dbReference type="Proteomes" id="UP001295684"/>
    </source>
</evidence>
<protein>
    <submittedName>
        <fullName evidence="1">Uncharacterized protein</fullName>
    </submittedName>
</protein>
<proteinExistence type="predicted"/>
<sequence>MKLWKVEIQELGLSTMSSSSTGEIFYSCLPQVSSCSSPKYTPFLSKDSL</sequence>
<accession>A0AAD1UM03</accession>
<dbReference type="Proteomes" id="UP001295684">
    <property type="component" value="Unassembled WGS sequence"/>
</dbReference>
<dbReference type="AlphaFoldDB" id="A0AAD1UM03"/>
<organism evidence="1 2">
    <name type="scientific">Euplotes crassus</name>
    <dbReference type="NCBI Taxonomy" id="5936"/>
    <lineage>
        <taxon>Eukaryota</taxon>
        <taxon>Sar</taxon>
        <taxon>Alveolata</taxon>
        <taxon>Ciliophora</taxon>
        <taxon>Intramacronucleata</taxon>
        <taxon>Spirotrichea</taxon>
        <taxon>Hypotrichia</taxon>
        <taxon>Euplotida</taxon>
        <taxon>Euplotidae</taxon>
        <taxon>Moneuplotes</taxon>
    </lineage>
</organism>
<dbReference type="EMBL" id="CAMPGE010011410">
    <property type="protein sequence ID" value="CAI2370246.1"/>
    <property type="molecule type" value="Genomic_DNA"/>
</dbReference>